<feature type="compositionally biased region" description="Basic and acidic residues" evidence="1">
    <location>
        <begin position="216"/>
        <end position="238"/>
    </location>
</feature>
<reference evidence="2" key="1">
    <citation type="submission" date="2021-01" db="EMBL/GenBank/DDBJ databases">
        <title>Whole genome shotgun sequence of Actinoplanes capillaceus NBRC 16408.</title>
        <authorList>
            <person name="Komaki H."/>
            <person name="Tamura T."/>
        </authorList>
    </citation>
    <scope>NUCLEOTIDE SEQUENCE [LARGE SCALE GENOMIC DNA]</scope>
    <source>
        <strain evidence="2">NBRC 16408</strain>
    </source>
</reference>
<comment type="caution">
    <text evidence="2">The sequence shown here is derived from an EMBL/GenBank/DDBJ whole genome shotgun (WGS) entry which is preliminary data.</text>
</comment>
<proteinExistence type="predicted"/>
<feature type="region of interest" description="Disordered" evidence="1">
    <location>
        <begin position="1"/>
        <end position="26"/>
    </location>
</feature>
<gene>
    <name evidence="2" type="ORF">Aca07nite_65450</name>
</gene>
<organism evidence="2">
    <name type="scientific">Actinoplanes campanulatus</name>
    <dbReference type="NCBI Taxonomy" id="113559"/>
    <lineage>
        <taxon>Bacteria</taxon>
        <taxon>Bacillati</taxon>
        <taxon>Actinomycetota</taxon>
        <taxon>Actinomycetes</taxon>
        <taxon>Micromonosporales</taxon>
        <taxon>Micromonosporaceae</taxon>
        <taxon>Actinoplanes</taxon>
    </lineage>
</organism>
<feature type="region of interest" description="Disordered" evidence="1">
    <location>
        <begin position="216"/>
        <end position="244"/>
    </location>
</feature>
<dbReference type="InterPro" id="IPR011990">
    <property type="entry name" value="TPR-like_helical_dom_sf"/>
</dbReference>
<dbReference type="Gene3D" id="1.25.40.10">
    <property type="entry name" value="Tetratricopeptide repeat domain"/>
    <property type="match status" value="1"/>
</dbReference>
<evidence type="ECO:0008006" key="3">
    <source>
        <dbReference type="Google" id="ProtNLM"/>
    </source>
</evidence>
<evidence type="ECO:0000313" key="2">
    <source>
        <dbReference type="EMBL" id="GID49270.1"/>
    </source>
</evidence>
<sequence>MVKRPITVPELRKGCDDEPVTDDPEHDERWAGELLRQGIEDKDVEAVRHAGALLVELRDTTSLADPRQPHWTRRLLEVCRTAYQMTGDPAYGQIALHLDRQIRAVTRVAGDERLQRLTTTAHTLLRRYDEGGSVVDLESAVESATQALSDQDHPGRAELLHTLGVALHRRFTHRGDLADLRKSVETLTAAVAAVPEGNPDETRFGVSLRAAVRELHGHDPSHPPEPATRRPAADDPPERPATSATGAVALLERADRTGDTGALAAAIELLEASDGPGDLTNLGIALRMRFEHTGNPADLDAAVDTGRRAVDRMPADDPMRYVSFAMYGAALGARYEHTGSGADLVAAVDAGRQAAQMLDEEDPAHTGILFGHVRTIQAQRPGGYTSPPSTGRMLPPLPDPAAESERRVRTAVDLLTRAQAIGDVAVLEPAAELARTADDPHMLSAVLHTRHRMNGDPADLAELVDVTRSLVAGLDPGDPNAAGRHTNLAGALYNLFEAGGDPAVLDEAVAAARRGVELGDGSDQSPALRHNLVNMLHQRYRRGRSGADRDEALATATGAVADPAHRTCDSCLEILASLYFDRFEDSWDPADLDRLVIALGDRLRSAEELSEEDRARTTLNLVAALRMRYQRRGARSDLTTALDLVRDPGADHEHRAMYLVETAILWRLRLEAGDVPDLDRLDAAVRDLREALRSFPPGSARWEGTLATLGLMLMRRFEYSGVRGDLDAAVTAFDAAARVGSLPGSHFGRALVLMARHRAGHDPADLDAAITAGRRAVALLPDGHPERTSALCNLAVSLNRRGIDSDRAAALAAWEAAASASTGLTWARLRSVYGWATCLADRDGPAAAVDVYALGVDLLGLLAWPGMARGDQQHLLEQEESGLARDAAATAVDGSDPGRATEFLDNGRGLLWAQALRLRTELDLLHRARPELATALARTRAALEV</sequence>
<evidence type="ECO:0000256" key="1">
    <source>
        <dbReference type="SAM" id="MobiDB-lite"/>
    </source>
</evidence>
<accession>A0ABQ3WSJ7</accession>
<dbReference type="EMBL" id="BOMF01000126">
    <property type="protein sequence ID" value="GID49270.1"/>
    <property type="molecule type" value="Genomic_DNA"/>
</dbReference>
<protein>
    <recommendedName>
        <fullName evidence="3">Tetratricopeptide repeat-containing protein</fullName>
    </recommendedName>
</protein>
<name>A0ABQ3WSJ7_9ACTN</name>